<evidence type="ECO:0000256" key="1">
    <source>
        <dbReference type="SAM" id="SignalP"/>
    </source>
</evidence>
<reference evidence="2 3" key="1">
    <citation type="submission" date="2021-09" db="EMBL/GenBank/DDBJ databases">
        <title>The complete genome sequence of a new microorganism.</title>
        <authorList>
            <person name="Zi Z."/>
        </authorList>
    </citation>
    <scope>NUCLEOTIDE SEQUENCE [LARGE SCALE GENOMIC DNA]</scope>
    <source>
        <strain evidence="2 3">WGZ8</strain>
    </source>
</reference>
<keyword evidence="2" id="KW-0378">Hydrolase</keyword>
<dbReference type="Gene3D" id="3.40.50.1820">
    <property type="entry name" value="alpha/beta hydrolase"/>
    <property type="match status" value="1"/>
</dbReference>
<organism evidence="2 3">
    <name type="scientific">Microvirga puerhi</name>
    <dbReference type="NCBI Taxonomy" id="2876078"/>
    <lineage>
        <taxon>Bacteria</taxon>
        <taxon>Pseudomonadati</taxon>
        <taxon>Pseudomonadota</taxon>
        <taxon>Alphaproteobacteria</taxon>
        <taxon>Hyphomicrobiales</taxon>
        <taxon>Methylobacteriaceae</taxon>
        <taxon>Microvirga</taxon>
    </lineage>
</organism>
<evidence type="ECO:0000313" key="2">
    <source>
        <dbReference type="EMBL" id="MBZ6076686.1"/>
    </source>
</evidence>
<dbReference type="EMBL" id="JAIRBM010000006">
    <property type="protein sequence ID" value="MBZ6076686.1"/>
    <property type="molecule type" value="Genomic_DNA"/>
</dbReference>
<dbReference type="RefSeq" id="WP_224313001.1">
    <property type="nucleotide sequence ID" value="NZ_JAIRBM010000006.1"/>
</dbReference>
<protein>
    <submittedName>
        <fullName evidence="2">Alpha/beta hydrolase</fullName>
    </submittedName>
</protein>
<sequence>MIFAKVARLAALALLGLLLTACASRHGVLIPVDDPAMQGTPVEMLVATTREKVPLEDNLFSGGRGNRLAFADIVVSIPKDPTRRVGEVRWPSVSPGDPARDFVTRRAAVIDMPTALRTFHRMVGTVPGRRVLVFVHGYNNRFEDAVFRFAQFVHDAQAPVVPVLFTWPSRGSALAYGYDRESTTWSRNALEDLLTALAADPSVGEVAILAHSMGNVVTLEALRQMGIRNGRVPPKITNVMLAAPDVDVDIARESILDMGRNRPKITLFVSQDDRALGISRRIWGDSARLGAINPDMEPYRSELEQAQITTLNLTGLRTDDPFNHAKFAQSPQVVQIIGKQLQGGQVLTDSRVGLGDVIVQVTTGAAATVGKAAGLALSAPVAVIDPYTRGSFEEQVKDLGRTAAEGVPTQ</sequence>
<accession>A0ABS7VMD2</accession>
<keyword evidence="3" id="KW-1185">Reference proteome</keyword>
<dbReference type="PANTHER" id="PTHR36513">
    <property type="entry name" value="ABC TRANSMEMBRANE TYPE-1 DOMAIN-CONTAINING PROTEIN"/>
    <property type="match status" value="1"/>
</dbReference>
<keyword evidence="1" id="KW-0732">Signal</keyword>
<dbReference type="SUPFAM" id="SSF53474">
    <property type="entry name" value="alpha/beta-Hydrolases"/>
    <property type="match status" value="1"/>
</dbReference>
<dbReference type="Pfam" id="PF05990">
    <property type="entry name" value="DUF900"/>
    <property type="match status" value="1"/>
</dbReference>
<dbReference type="InterPro" id="IPR010297">
    <property type="entry name" value="DUF900_hydrolase"/>
</dbReference>
<dbReference type="Proteomes" id="UP000704176">
    <property type="component" value="Unassembled WGS sequence"/>
</dbReference>
<dbReference type="PIRSF" id="PIRSF033909">
    <property type="entry name" value="UCP033909"/>
    <property type="match status" value="1"/>
</dbReference>
<dbReference type="GO" id="GO:0016787">
    <property type="term" value="F:hydrolase activity"/>
    <property type="evidence" value="ECO:0007669"/>
    <property type="project" value="UniProtKB-KW"/>
</dbReference>
<dbReference type="InterPro" id="IPR029058">
    <property type="entry name" value="AB_hydrolase_fold"/>
</dbReference>
<feature type="chain" id="PRO_5046072700" evidence="1">
    <location>
        <begin position="24"/>
        <end position="410"/>
    </location>
</feature>
<feature type="signal peptide" evidence="1">
    <location>
        <begin position="1"/>
        <end position="23"/>
    </location>
</feature>
<evidence type="ECO:0000313" key="3">
    <source>
        <dbReference type="Proteomes" id="UP000704176"/>
    </source>
</evidence>
<proteinExistence type="predicted"/>
<dbReference type="PROSITE" id="PS51257">
    <property type="entry name" value="PROKAR_LIPOPROTEIN"/>
    <property type="match status" value="1"/>
</dbReference>
<name>A0ABS7VMD2_9HYPH</name>
<comment type="caution">
    <text evidence="2">The sequence shown here is derived from an EMBL/GenBank/DDBJ whole genome shotgun (WGS) entry which is preliminary data.</text>
</comment>
<gene>
    <name evidence="2" type="ORF">K9B37_10405</name>
</gene>
<dbReference type="InterPro" id="IPR014586">
    <property type="entry name" value="UCP033909"/>
</dbReference>
<dbReference type="PANTHER" id="PTHR36513:SF1">
    <property type="entry name" value="TRANSMEMBRANE PROTEIN"/>
    <property type="match status" value="1"/>
</dbReference>